<feature type="region of interest" description="Disordered" evidence="1">
    <location>
        <begin position="173"/>
        <end position="194"/>
    </location>
</feature>
<dbReference type="AlphaFoldDB" id="A0A0G4I1R2"/>
<name>A0A0G4I1R2_9ALVE</name>
<feature type="compositionally biased region" description="Basic and acidic residues" evidence="1">
    <location>
        <begin position="102"/>
        <end position="117"/>
    </location>
</feature>
<feature type="compositionally biased region" description="Basic and acidic residues" evidence="1">
    <location>
        <begin position="1"/>
        <end position="42"/>
    </location>
</feature>
<evidence type="ECO:0000256" key="1">
    <source>
        <dbReference type="SAM" id="MobiDB-lite"/>
    </source>
</evidence>
<sequence>MFHPPGHLERVAALEAQKKASLEAQKREEKENKEEDPRDPKGQDTSPLPLPWDEEENDLLIVPGDAESASVPENEGEENARPRRSARLAELRGGPRVSLYALKEEAQISPEGLKEKDEKEEEEEEKDLPPPPVNPPDHPKPAAQSRFGSVFGFLWGCASWVFSSFGFGSRNEVASKKRKKRETRTALEASERRPAVKRKLWSDGNVPRLLKRKASLLPAGCEGDRAEGRDVKRRVLSQTSVASLKSQIPSDVKSTSLAWLGDRGLWVYLDILALSSGLNTKYSGRVKKRTATQQALGGGRKEAESVEHAAGLSLLDQVESLCFLLERWMKQVKVTVEGRQWSLHGLMIQALAGTGRMSNE</sequence>
<organism evidence="2">
    <name type="scientific">Chromera velia CCMP2878</name>
    <dbReference type="NCBI Taxonomy" id="1169474"/>
    <lineage>
        <taxon>Eukaryota</taxon>
        <taxon>Sar</taxon>
        <taxon>Alveolata</taxon>
        <taxon>Colpodellida</taxon>
        <taxon>Chromeraceae</taxon>
        <taxon>Chromera</taxon>
    </lineage>
</organism>
<proteinExistence type="predicted"/>
<feature type="region of interest" description="Disordered" evidence="1">
    <location>
        <begin position="1"/>
        <end position="143"/>
    </location>
</feature>
<protein>
    <submittedName>
        <fullName evidence="2">Uncharacterized protein</fullName>
    </submittedName>
</protein>
<reference evidence="2" key="1">
    <citation type="submission" date="2014-11" db="EMBL/GenBank/DDBJ databases">
        <authorList>
            <person name="Otto D Thomas"/>
            <person name="Naeem Raeece"/>
        </authorList>
    </citation>
    <scope>NUCLEOTIDE SEQUENCE</scope>
</reference>
<dbReference type="VEuPathDB" id="CryptoDB:Cvel_34812"/>
<dbReference type="EMBL" id="CDMZ01004763">
    <property type="protein sequence ID" value="CEM50825.1"/>
    <property type="molecule type" value="Genomic_DNA"/>
</dbReference>
<gene>
    <name evidence="2" type="ORF">Cvel_34812</name>
</gene>
<accession>A0A0G4I1R2</accession>
<evidence type="ECO:0000313" key="2">
    <source>
        <dbReference type="EMBL" id="CEM50825.1"/>
    </source>
</evidence>
<feature type="compositionally biased region" description="Basic and acidic residues" evidence="1">
    <location>
        <begin position="183"/>
        <end position="194"/>
    </location>
</feature>